<dbReference type="FunFam" id="1.10.1200.10:FF:000005">
    <property type="entry name" value="Nonribosomal peptide synthetase 1"/>
    <property type="match status" value="1"/>
</dbReference>
<comment type="similarity">
    <text evidence="2">Belongs to the ATP-dependent AMP-binding enzyme family.</text>
</comment>
<dbReference type="FunFam" id="3.40.50.980:FF:000001">
    <property type="entry name" value="Non-ribosomal peptide synthetase"/>
    <property type="match status" value="1"/>
</dbReference>
<dbReference type="Pfam" id="PF07993">
    <property type="entry name" value="NAD_binding_4"/>
    <property type="match status" value="1"/>
</dbReference>
<dbReference type="InterPro" id="IPR009081">
    <property type="entry name" value="PP-bd_ACP"/>
</dbReference>
<feature type="domain" description="Carrier" evidence="6">
    <location>
        <begin position="987"/>
        <end position="1062"/>
    </location>
</feature>
<dbReference type="Pfam" id="PF13193">
    <property type="entry name" value="AMP-binding_C"/>
    <property type="match status" value="1"/>
</dbReference>
<dbReference type="InterPro" id="IPR020845">
    <property type="entry name" value="AMP-binding_CS"/>
</dbReference>
<dbReference type="InterPro" id="IPR045851">
    <property type="entry name" value="AMP-bd_C_sf"/>
</dbReference>
<dbReference type="FunFam" id="3.30.300.30:FF:000010">
    <property type="entry name" value="Enterobactin synthetase component F"/>
    <property type="match status" value="1"/>
</dbReference>
<dbReference type="NCBIfam" id="TIGR01746">
    <property type="entry name" value="Thioester-redct"/>
    <property type="match status" value="1"/>
</dbReference>
<dbReference type="GO" id="GO:0016874">
    <property type="term" value="F:ligase activity"/>
    <property type="evidence" value="ECO:0007669"/>
    <property type="project" value="UniProtKB-KW"/>
</dbReference>
<dbReference type="CDD" id="cd05235">
    <property type="entry name" value="SDR_e1"/>
    <property type="match status" value="1"/>
</dbReference>
<dbReference type="GO" id="GO:0008610">
    <property type="term" value="P:lipid biosynthetic process"/>
    <property type="evidence" value="ECO:0007669"/>
    <property type="project" value="UniProtKB-ARBA"/>
</dbReference>
<keyword evidence="8" id="KW-1185">Reference proteome</keyword>
<keyword evidence="3" id="KW-0596">Phosphopantetheine</keyword>
<keyword evidence="4" id="KW-0597">Phosphoprotein</keyword>
<gene>
    <name evidence="7" type="ORF">H6G03_21050</name>
</gene>
<reference evidence="7" key="2">
    <citation type="submission" date="2020-08" db="EMBL/GenBank/DDBJ databases">
        <authorList>
            <person name="Chen M."/>
            <person name="Teng W."/>
            <person name="Zhao L."/>
            <person name="Hu C."/>
            <person name="Zhou Y."/>
            <person name="Han B."/>
            <person name="Song L."/>
            <person name="Shu W."/>
        </authorList>
    </citation>
    <scope>NUCLEOTIDE SEQUENCE</scope>
    <source>
        <strain evidence="7">FACHB-1375</strain>
    </source>
</reference>
<dbReference type="EMBL" id="JACJPW010000057">
    <property type="protein sequence ID" value="MBD2183515.1"/>
    <property type="molecule type" value="Genomic_DNA"/>
</dbReference>
<accession>A0A926ZHX2</accession>
<dbReference type="Pfam" id="PF00550">
    <property type="entry name" value="PP-binding"/>
    <property type="match status" value="1"/>
</dbReference>
<dbReference type="PIRSF" id="PIRSF001617">
    <property type="entry name" value="Alpha-AR"/>
    <property type="match status" value="1"/>
</dbReference>
<dbReference type="Gene3D" id="3.40.50.720">
    <property type="entry name" value="NAD(P)-binding Rossmann-like Domain"/>
    <property type="match status" value="1"/>
</dbReference>
<proteinExistence type="inferred from homology"/>
<dbReference type="PANTHER" id="PTHR44845">
    <property type="entry name" value="CARRIER DOMAIN-CONTAINING PROTEIN"/>
    <property type="match status" value="1"/>
</dbReference>
<dbReference type="SUPFAM" id="SSF56801">
    <property type="entry name" value="Acetyl-CoA synthetase-like"/>
    <property type="match status" value="1"/>
</dbReference>
<dbReference type="InterPro" id="IPR013120">
    <property type="entry name" value="FAR_NAD-bd"/>
</dbReference>
<dbReference type="Gene3D" id="3.40.50.980">
    <property type="match status" value="2"/>
</dbReference>
<dbReference type="SUPFAM" id="SSF52777">
    <property type="entry name" value="CoA-dependent acyltransferases"/>
    <property type="match status" value="2"/>
</dbReference>
<dbReference type="Gene3D" id="1.10.1200.10">
    <property type="entry name" value="ACP-like"/>
    <property type="match status" value="1"/>
</dbReference>
<comment type="caution">
    <text evidence="7">The sequence shown here is derived from an EMBL/GenBank/DDBJ whole genome shotgun (WGS) entry which is preliminary data.</text>
</comment>
<evidence type="ECO:0000313" key="7">
    <source>
        <dbReference type="EMBL" id="MBD2183515.1"/>
    </source>
</evidence>
<protein>
    <submittedName>
        <fullName evidence="7">Amino acid adenylation domain-containing protein</fullName>
    </submittedName>
</protein>
<evidence type="ECO:0000256" key="5">
    <source>
        <dbReference type="ARBA" id="ARBA00022598"/>
    </source>
</evidence>
<name>A0A926ZHX2_9CYAN</name>
<dbReference type="Gene3D" id="2.30.38.10">
    <property type="entry name" value="Luciferase, Domain 3"/>
    <property type="match status" value="1"/>
</dbReference>
<sequence>MQTKITEGFRLSPHQEHLWLVQQVGNSFPYRVQCAVSIEGNISPKILKSVLKKIVNKYEIFRTTFHYLPGMKLPVQVISDASIKWEDYDLSDFSAEEQEAKIEALFHELKQLPIDFDKGPILHTFLATLSSDKHVLSIGLPAMNADTASIKNLVCELSLSYANSLLGEEVNESPLQYADIAEWQHELLEAEETKIGREYWRKQDISAFLNLTLPFEKDIVEKPKFQPEVISITIDTGLTKKIEELVNENNTSVSIFLLACWQILLWRLTGQDIIVGIRTDGRKYAELKSALGLFAKYLPFSCHLEDNFRFTDVLKQLGESLEEIYKWEDCFTWEEIVGSDASAFGVPFCPFSFEFEEGSANYSIADISFAITKQFACIEPFKIKLDCVRTKDAIIAEFHYNAHLLSADDIKRLAGQFETLLQSAIGHPPRYAIAQLNLLSDRELHQLLFEFNNTETDYPKHKCIHQLFEAQVQRTPNNIALLFEDRQLTYSELNQRANKVAHYLQGLGIKPEVMVGICVERSLEMFVGILGILKAGGAYIPLDPSYPQERLAFMLEDAQTPVLLTQASLLSAHLSKVIGDRPTTKVVCLDADWEEIAQQSQSNPLTDITPSHLAYVIYTSGSTGKPKGVQITHQNIVNSTNARLTYYQEPVTSFLLLSSFAFDSSVAGIFWTLCQGGTLHIPAEGIQREPQSIVELIAQYRISHLLSLPSLYALILAQAKTEQLVSLRTVIVAGEACPKELVEHHLKRIAETSLFNEYGPTEVTVWSSVYHCRSQLSKTQVPIGRPIANTQIYILDSYLQPVPIGVAGELYISGVGVARGYLNRPDLTAEKFISNPFVKAEGKNTKDENTSNRLYKTGDLARYLPDGNIEFIGRIDHQVKIRGFRIEIGEIEALLLQHPGVREAVVIAREDEPGNKRLVAYAVPSQESAPTISNLSVFLKEKLPEYMVPSAYVMLKALPLTPNGKVDRRSLPAPERVRPDLEAVFVAPRTPVEKILAEIWAEVLGIEKVGVYDNFFELGGHSLLMTQLLAKVRNTFQVSLSLGSMFEAPTVAGMSERIEMTVGTEKISRQDAIDLNAEAVLDPTIRPNKLPVEFTSAPKNILLTGVTGFVGAFLLYELLQQTEADIYCLVRSTNAVEGKQRIQSTLASYLLWDESLSSRIIPIVGDLSKPLFGLSEEQFLMMANQLDVIYHNGALVNFTYPYSALKAANVLGTQEILRLASQAKLKPVHFISTTSVFSSAGADKVRVVREGDEIDNSEVINGGYAQSKWVAEKLVTIARSRDIPVAIYRLGRISGHSRTGACNTNDHTFRTIKGCIQLGYAPNLDAIANITPVDYASKAIVHLSQQKQSLGQNFHLVNPQPAHWHELVNWIRAMGYPLEEISYESWQAKLLNIADNSPENALYPLVSTFSEKVSVDDSKAVLEFDCQNTINGLAETSIACPPVDAQLLSTYFSYLIRSGFLDSPSSSQKLEYSFPKS</sequence>
<dbReference type="CDD" id="cd05930">
    <property type="entry name" value="A_NRPS"/>
    <property type="match status" value="1"/>
</dbReference>
<evidence type="ECO:0000256" key="2">
    <source>
        <dbReference type="ARBA" id="ARBA00006432"/>
    </source>
</evidence>
<dbReference type="FunFam" id="3.40.50.12780:FF:000012">
    <property type="entry name" value="Non-ribosomal peptide synthetase"/>
    <property type="match status" value="1"/>
</dbReference>
<dbReference type="InterPro" id="IPR025110">
    <property type="entry name" value="AMP-bd_C"/>
</dbReference>
<dbReference type="Pfam" id="PF00668">
    <property type="entry name" value="Condensation"/>
    <property type="match status" value="1"/>
</dbReference>
<evidence type="ECO:0000256" key="4">
    <source>
        <dbReference type="ARBA" id="ARBA00022553"/>
    </source>
</evidence>
<evidence type="ECO:0000256" key="3">
    <source>
        <dbReference type="ARBA" id="ARBA00022450"/>
    </source>
</evidence>
<dbReference type="FunFam" id="2.30.38.10:FF:000001">
    <property type="entry name" value="Non-ribosomal peptide synthetase PvdI"/>
    <property type="match status" value="1"/>
</dbReference>
<dbReference type="InterPro" id="IPR010071">
    <property type="entry name" value="AA_adenyl_dom"/>
</dbReference>
<evidence type="ECO:0000259" key="6">
    <source>
        <dbReference type="PROSITE" id="PS50075"/>
    </source>
</evidence>
<dbReference type="InterPro" id="IPR036736">
    <property type="entry name" value="ACP-like_sf"/>
</dbReference>
<dbReference type="RefSeq" id="WP_190467997.1">
    <property type="nucleotide sequence ID" value="NZ_JACJPW010000057.1"/>
</dbReference>
<dbReference type="PROSITE" id="PS00455">
    <property type="entry name" value="AMP_BINDING"/>
    <property type="match status" value="1"/>
</dbReference>
<dbReference type="InterPro" id="IPR023213">
    <property type="entry name" value="CAT-like_dom_sf"/>
</dbReference>
<dbReference type="InterPro" id="IPR010080">
    <property type="entry name" value="Thioester_reductase-like_dom"/>
</dbReference>
<dbReference type="GO" id="GO:0043041">
    <property type="term" value="P:amino acid activation for nonribosomal peptide biosynthetic process"/>
    <property type="evidence" value="ECO:0007669"/>
    <property type="project" value="UniProtKB-ARBA"/>
</dbReference>
<dbReference type="SUPFAM" id="SSF51735">
    <property type="entry name" value="NAD(P)-binding Rossmann-fold domains"/>
    <property type="match status" value="1"/>
</dbReference>
<comment type="cofactor">
    <cofactor evidence="1">
        <name>pantetheine 4'-phosphate</name>
        <dbReference type="ChEBI" id="CHEBI:47942"/>
    </cofactor>
</comment>
<dbReference type="Gene3D" id="3.30.559.10">
    <property type="entry name" value="Chloramphenicol acetyltransferase-like domain"/>
    <property type="match status" value="1"/>
</dbReference>
<dbReference type="SUPFAM" id="SSF47336">
    <property type="entry name" value="ACP-like"/>
    <property type="match status" value="1"/>
</dbReference>
<dbReference type="PROSITE" id="PS50075">
    <property type="entry name" value="CARRIER"/>
    <property type="match status" value="1"/>
</dbReference>
<dbReference type="Gene3D" id="3.30.559.30">
    <property type="entry name" value="Nonribosomal peptide synthetase, condensation domain"/>
    <property type="match status" value="1"/>
</dbReference>
<dbReference type="PROSITE" id="PS00012">
    <property type="entry name" value="PHOSPHOPANTETHEINE"/>
    <property type="match status" value="1"/>
</dbReference>
<dbReference type="InterPro" id="IPR036291">
    <property type="entry name" value="NAD(P)-bd_dom_sf"/>
</dbReference>
<dbReference type="Gene3D" id="3.30.300.30">
    <property type="match status" value="1"/>
</dbReference>
<reference evidence="7" key="1">
    <citation type="journal article" date="2015" name="ISME J.">
        <title>Draft Genome Sequence of Streptomyces incarnatus NRRL8089, which Produces the Nucleoside Antibiotic Sinefungin.</title>
        <authorList>
            <person name="Oshima K."/>
            <person name="Hattori M."/>
            <person name="Shimizu H."/>
            <person name="Fukuda K."/>
            <person name="Nemoto M."/>
            <person name="Inagaki K."/>
            <person name="Tamura T."/>
        </authorList>
    </citation>
    <scope>NUCLEOTIDE SEQUENCE</scope>
    <source>
        <strain evidence="7">FACHB-1375</strain>
    </source>
</reference>
<evidence type="ECO:0000256" key="1">
    <source>
        <dbReference type="ARBA" id="ARBA00001957"/>
    </source>
</evidence>
<organism evidence="7 8">
    <name type="scientific">Aerosakkonema funiforme FACHB-1375</name>
    <dbReference type="NCBI Taxonomy" id="2949571"/>
    <lineage>
        <taxon>Bacteria</taxon>
        <taxon>Bacillati</taxon>
        <taxon>Cyanobacteriota</taxon>
        <taxon>Cyanophyceae</taxon>
        <taxon>Oscillatoriophycideae</taxon>
        <taxon>Aerosakkonematales</taxon>
        <taxon>Aerosakkonemataceae</taxon>
        <taxon>Aerosakkonema</taxon>
    </lineage>
</organism>
<evidence type="ECO:0000313" key="8">
    <source>
        <dbReference type="Proteomes" id="UP000641646"/>
    </source>
</evidence>
<dbReference type="InterPro" id="IPR000873">
    <property type="entry name" value="AMP-dep_synth/lig_dom"/>
</dbReference>
<dbReference type="InterPro" id="IPR006162">
    <property type="entry name" value="Ppantetheine_attach_site"/>
</dbReference>
<dbReference type="NCBIfam" id="TIGR01733">
    <property type="entry name" value="AA-adenyl-dom"/>
    <property type="match status" value="1"/>
</dbReference>
<dbReference type="Pfam" id="PF00501">
    <property type="entry name" value="AMP-binding"/>
    <property type="match status" value="1"/>
</dbReference>
<dbReference type="InterPro" id="IPR001242">
    <property type="entry name" value="Condensation_dom"/>
</dbReference>
<dbReference type="PANTHER" id="PTHR44845:SF6">
    <property type="entry name" value="BETA-ALANINE-ACTIVATING ENZYME"/>
    <property type="match status" value="1"/>
</dbReference>
<dbReference type="Proteomes" id="UP000641646">
    <property type="component" value="Unassembled WGS sequence"/>
</dbReference>
<keyword evidence="5" id="KW-0436">Ligase</keyword>
<dbReference type="GO" id="GO:0044550">
    <property type="term" value="P:secondary metabolite biosynthetic process"/>
    <property type="evidence" value="ECO:0007669"/>
    <property type="project" value="UniProtKB-ARBA"/>
</dbReference>